<evidence type="ECO:0000313" key="2">
    <source>
        <dbReference type="Proteomes" id="UP001239215"/>
    </source>
</evidence>
<gene>
    <name evidence="1" type="ORF">QE405_003424</name>
</gene>
<dbReference type="EMBL" id="JAUTAN010000001">
    <property type="protein sequence ID" value="MDQ1106140.1"/>
    <property type="molecule type" value="Genomic_DNA"/>
</dbReference>
<reference evidence="1" key="1">
    <citation type="submission" date="2023-07" db="EMBL/GenBank/DDBJ databases">
        <title>Functional and genomic diversity of the sorghum phyllosphere microbiome.</title>
        <authorList>
            <person name="Shade A."/>
        </authorList>
    </citation>
    <scope>NUCLEOTIDE SEQUENCE</scope>
    <source>
        <strain evidence="1">SORGH_AS_1067</strain>
    </source>
</reference>
<organism evidence="1 2">
    <name type="scientific">Nocardioides zeae</name>
    <dbReference type="NCBI Taxonomy" id="1457234"/>
    <lineage>
        <taxon>Bacteria</taxon>
        <taxon>Bacillati</taxon>
        <taxon>Actinomycetota</taxon>
        <taxon>Actinomycetes</taxon>
        <taxon>Propionibacteriales</taxon>
        <taxon>Nocardioidaceae</taxon>
        <taxon>Nocardioides</taxon>
    </lineage>
</organism>
<name>A0AAJ1U558_9ACTN</name>
<sequence length="96" mass="9900">MSKLAVPEGLPGGSLAVQPPRYSPVGSEVAAVRNLCFCSSFPYQAMGINPSPLHSTVQAKPGSTAQISSAAITRSTQEMPPPPYSAGSMLIAMPAR</sequence>
<protein>
    <submittedName>
        <fullName evidence="1">Uncharacterized protein</fullName>
    </submittedName>
</protein>
<accession>A0AAJ1U558</accession>
<dbReference type="AlphaFoldDB" id="A0AAJ1U558"/>
<dbReference type="Proteomes" id="UP001239215">
    <property type="component" value="Unassembled WGS sequence"/>
</dbReference>
<comment type="caution">
    <text evidence="1">The sequence shown here is derived from an EMBL/GenBank/DDBJ whole genome shotgun (WGS) entry which is preliminary data.</text>
</comment>
<evidence type="ECO:0000313" key="1">
    <source>
        <dbReference type="EMBL" id="MDQ1106140.1"/>
    </source>
</evidence>
<proteinExistence type="predicted"/>